<keyword evidence="2" id="KW-1185">Reference proteome</keyword>
<proteinExistence type="predicted"/>
<feature type="non-terminal residue" evidence="1">
    <location>
        <position position="87"/>
    </location>
</feature>
<dbReference type="AlphaFoldDB" id="A0A371E118"/>
<comment type="caution">
    <text evidence="1">The sequence shown here is derived from an EMBL/GenBank/DDBJ whole genome shotgun (WGS) entry which is preliminary data.</text>
</comment>
<protein>
    <recommendedName>
        <fullName evidence="3">Reverse transcriptase domain-containing protein</fullName>
    </recommendedName>
</protein>
<sequence length="87" mass="10292">MILRKEFKLIAGNLRSKWDGPFVITNVFPYDIVEIRNKAIDMILRQLKTFHESPTMVKGDVEDLSLIKSTFPKIRYYKIVSLRYLTQ</sequence>
<reference evidence="1" key="1">
    <citation type="submission" date="2018-05" db="EMBL/GenBank/DDBJ databases">
        <title>Draft genome of Mucuna pruriens seed.</title>
        <authorList>
            <person name="Nnadi N.E."/>
            <person name="Vos R."/>
            <person name="Hasami M.H."/>
            <person name="Devisetty U.K."/>
            <person name="Aguiy J.C."/>
        </authorList>
    </citation>
    <scope>NUCLEOTIDE SEQUENCE [LARGE SCALE GENOMIC DNA]</scope>
    <source>
        <strain evidence="1">JCA_2017</strain>
    </source>
</reference>
<gene>
    <name evidence="1" type="ORF">CR513_62197</name>
</gene>
<evidence type="ECO:0008006" key="3">
    <source>
        <dbReference type="Google" id="ProtNLM"/>
    </source>
</evidence>
<dbReference type="OrthoDB" id="1723222at2759"/>
<dbReference type="EMBL" id="QJKJ01017440">
    <property type="protein sequence ID" value="RDX58484.1"/>
    <property type="molecule type" value="Genomic_DNA"/>
</dbReference>
<name>A0A371E118_MUCPR</name>
<dbReference type="Proteomes" id="UP000257109">
    <property type="component" value="Unassembled WGS sequence"/>
</dbReference>
<feature type="non-terminal residue" evidence="1">
    <location>
        <position position="1"/>
    </location>
</feature>
<accession>A0A371E118</accession>
<evidence type="ECO:0000313" key="1">
    <source>
        <dbReference type="EMBL" id="RDX58484.1"/>
    </source>
</evidence>
<evidence type="ECO:0000313" key="2">
    <source>
        <dbReference type="Proteomes" id="UP000257109"/>
    </source>
</evidence>
<organism evidence="1 2">
    <name type="scientific">Mucuna pruriens</name>
    <name type="common">Velvet bean</name>
    <name type="synonym">Dolichos pruriens</name>
    <dbReference type="NCBI Taxonomy" id="157652"/>
    <lineage>
        <taxon>Eukaryota</taxon>
        <taxon>Viridiplantae</taxon>
        <taxon>Streptophyta</taxon>
        <taxon>Embryophyta</taxon>
        <taxon>Tracheophyta</taxon>
        <taxon>Spermatophyta</taxon>
        <taxon>Magnoliopsida</taxon>
        <taxon>eudicotyledons</taxon>
        <taxon>Gunneridae</taxon>
        <taxon>Pentapetalae</taxon>
        <taxon>rosids</taxon>
        <taxon>fabids</taxon>
        <taxon>Fabales</taxon>
        <taxon>Fabaceae</taxon>
        <taxon>Papilionoideae</taxon>
        <taxon>50 kb inversion clade</taxon>
        <taxon>NPAAA clade</taxon>
        <taxon>indigoferoid/millettioid clade</taxon>
        <taxon>Phaseoleae</taxon>
        <taxon>Mucuna</taxon>
    </lineage>
</organism>